<comment type="caution">
    <text evidence="4">The sequence shown here is derived from an EMBL/GenBank/DDBJ whole genome shotgun (WGS) entry which is preliminary data.</text>
</comment>
<feature type="repeat" description="ANK" evidence="3">
    <location>
        <begin position="373"/>
        <end position="405"/>
    </location>
</feature>
<keyword evidence="2 3" id="KW-0040">ANK repeat</keyword>
<evidence type="ECO:0000256" key="2">
    <source>
        <dbReference type="ARBA" id="ARBA00023043"/>
    </source>
</evidence>
<dbReference type="SMART" id="SM00248">
    <property type="entry name" value="ANK"/>
    <property type="match status" value="9"/>
</dbReference>
<evidence type="ECO:0000313" key="4">
    <source>
        <dbReference type="EMBL" id="KAL0631211.1"/>
    </source>
</evidence>
<dbReference type="InterPro" id="IPR002110">
    <property type="entry name" value="Ankyrin_rpt"/>
</dbReference>
<feature type="repeat" description="ANK" evidence="3">
    <location>
        <begin position="188"/>
        <end position="220"/>
    </location>
</feature>
<dbReference type="InterPro" id="IPR036770">
    <property type="entry name" value="Ankyrin_rpt-contain_sf"/>
</dbReference>
<proteinExistence type="predicted"/>
<dbReference type="Pfam" id="PF12796">
    <property type="entry name" value="Ank_2"/>
    <property type="match status" value="3"/>
</dbReference>
<evidence type="ECO:0000313" key="5">
    <source>
        <dbReference type="Proteomes" id="UP001447188"/>
    </source>
</evidence>
<sequence>MSPKPGFSLPFDLIVLVGEKLPLGDLSAFVRVNRCFSELLTPILNRRALRPRCRKTALLYAAANGNRVLVHLLVTTAKRLLARKNDTHLTIICMAPLEHCVEKAVDEIMLQGRHLIVQDTYTFATPLHDAARAGKHAVLAALLSLGVDTSVHDFRGWTALHHASWGNDSPAVTLLLRHGAPVNALTNKEMTPLHFSARLGSIAITALLLTSGADPSLRDTDGNTPIELTGSRDHAIDGLLLRSSGANFRSSTNQTALHMASCLGDLTIVTSLINANVPVNARDRFGGTALHEASAAGHPAIITTLLLHGAEINAQDDNGSTPLHYATTEDAAIALLAYNPDMKILDTSGACALDCNPFEAVLHRADPAMRVRGGFTPLHIAVAHAGIGCVRGLIGRGADTEATNDHGWTPLHVAAAVRDREMIKFLLEVGANSDARCEDGKTAMEMLDGDV</sequence>
<name>A0ABR3G6K8_9PEZI</name>
<feature type="repeat" description="ANK" evidence="3">
    <location>
        <begin position="122"/>
        <end position="154"/>
    </location>
</feature>
<feature type="repeat" description="ANK" evidence="3">
    <location>
        <begin position="406"/>
        <end position="438"/>
    </location>
</feature>
<gene>
    <name evidence="4" type="ORF">Q9L58_009925</name>
</gene>
<dbReference type="PANTHER" id="PTHR24171:SF8">
    <property type="entry name" value="BRCA1-ASSOCIATED RING DOMAIN PROTEIN 1"/>
    <property type="match status" value="1"/>
</dbReference>
<feature type="repeat" description="ANK" evidence="3">
    <location>
        <begin position="155"/>
        <end position="187"/>
    </location>
</feature>
<organism evidence="4 5">
    <name type="scientific">Discina gigas</name>
    <dbReference type="NCBI Taxonomy" id="1032678"/>
    <lineage>
        <taxon>Eukaryota</taxon>
        <taxon>Fungi</taxon>
        <taxon>Dikarya</taxon>
        <taxon>Ascomycota</taxon>
        <taxon>Pezizomycotina</taxon>
        <taxon>Pezizomycetes</taxon>
        <taxon>Pezizales</taxon>
        <taxon>Discinaceae</taxon>
        <taxon>Discina</taxon>
    </lineage>
</organism>
<keyword evidence="1" id="KW-0677">Repeat</keyword>
<dbReference type="PANTHER" id="PTHR24171">
    <property type="entry name" value="ANKYRIN REPEAT DOMAIN-CONTAINING PROTEIN 39-RELATED"/>
    <property type="match status" value="1"/>
</dbReference>
<dbReference type="PROSITE" id="PS50088">
    <property type="entry name" value="ANK_REPEAT"/>
    <property type="match status" value="7"/>
</dbReference>
<reference evidence="4 5" key="1">
    <citation type="submission" date="2024-02" db="EMBL/GenBank/DDBJ databases">
        <title>Discinaceae phylogenomics.</title>
        <authorList>
            <person name="Dirks A.C."/>
            <person name="James T.Y."/>
        </authorList>
    </citation>
    <scope>NUCLEOTIDE SEQUENCE [LARGE SCALE GENOMIC DNA]</scope>
    <source>
        <strain evidence="4 5">ACD0624</strain>
    </source>
</reference>
<accession>A0ABR3G6K8</accession>
<protein>
    <submittedName>
        <fullName evidence="4">Uncharacterized protein</fullName>
    </submittedName>
</protein>
<feature type="repeat" description="ANK" evidence="3">
    <location>
        <begin position="285"/>
        <end position="317"/>
    </location>
</feature>
<dbReference type="PROSITE" id="PS50297">
    <property type="entry name" value="ANK_REP_REGION"/>
    <property type="match status" value="7"/>
</dbReference>
<dbReference type="Proteomes" id="UP001447188">
    <property type="component" value="Unassembled WGS sequence"/>
</dbReference>
<evidence type="ECO:0000256" key="1">
    <source>
        <dbReference type="ARBA" id="ARBA00022737"/>
    </source>
</evidence>
<dbReference type="EMBL" id="JBBBZM010000281">
    <property type="protein sequence ID" value="KAL0631211.1"/>
    <property type="molecule type" value="Genomic_DNA"/>
</dbReference>
<dbReference type="SUPFAM" id="SSF48403">
    <property type="entry name" value="Ankyrin repeat"/>
    <property type="match status" value="1"/>
</dbReference>
<dbReference type="Gene3D" id="1.25.40.20">
    <property type="entry name" value="Ankyrin repeat-containing domain"/>
    <property type="match status" value="4"/>
</dbReference>
<feature type="repeat" description="ANK" evidence="3">
    <location>
        <begin position="252"/>
        <end position="284"/>
    </location>
</feature>
<evidence type="ECO:0000256" key="3">
    <source>
        <dbReference type="PROSITE-ProRule" id="PRU00023"/>
    </source>
</evidence>
<keyword evidence="5" id="KW-1185">Reference proteome</keyword>